<evidence type="ECO:0000256" key="2">
    <source>
        <dbReference type="ARBA" id="ARBA00022603"/>
    </source>
</evidence>
<dbReference type="EC" id="2.1.1.37" evidence="1"/>
<organism evidence="5 6">
    <name type="scientific">Amblyomma americanum</name>
    <name type="common">Lone star tick</name>
    <dbReference type="NCBI Taxonomy" id="6943"/>
    <lineage>
        <taxon>Eukaryota</taxon>
        <taxon>Metazoa</taxon>
        <taxon>Ecdysozoa</taxon>
        <taxon>Arthropoda</taxon>
        <taxon>Chelicerata</taxon>
        <taxon>Arachnida</taxon>
        <taxon>Acari</taxon>
        <taxon>Parasitiformes</taxon>
        <taxon>Ixodida</taxon>
        <taxon>Ixodoidea</taxon>
        <taxon>Ixodidae</taxon>
        <taxon>Amblyomminae</taxon>
        <taxon>Amblyomma</taxon>
    </lineage>
</organism>
<dbReference type="SUPFAM" id="SSF53335">
    <property type="entry name" value="S-adenosyl-L-methionine-dependent methyltransferases"/>
    <property type="match status" value="1"/>
</dbReference>
<reference evidence="5 6" key="1">
    <citation type="journal article" date="2023" name="Arcadia Sci">
        <title>De novo assembly of a long-read Amblyomma americanum tick genome.</title>
        <authorList>
            <person name="Chou S."/>
            <person name="Poskanzer K.E."/>
            <person name="Rollins M."/>
            <person name="Thuy-Boun P.S."/>
        </authorList>
    </citation>
    <scope>NUCLEOTIDE SEQUENCE [LARGE SCALE GENOMIC DNA]</scope>
    <source>
        <strain evidence="5">F_SG_1</strain>
        <tissue evidence="5">Salivary glands</tissue>
    </source>
</reference>
<proteinExistence type="predicted"/>
<keyword evidence="6" id="KW-1185">Reference proteome</keyword>
<keyword evidence="3" id="KW-0808">Transferase</keyword>
<name>A0AAQ4EY67_AMBAM</name>
<dbReference type="EMBL" id="JARKHS020009683">
    <property type="protein sequence ID" value="KAK8779555.1"/>
    <property type="molecule type" value="Genomic_DNA"/>
</dbReference>
<keyword evidence="4" id="KW-0949">S-adenosyl-L-methionine</keyword>
<dbReference type="GO" id="GO:0005634">
    <property type="term" value="C:nucleus"/>
    <property type="evidence" value="ECO:0007669"/>
    <property type="project" value="TreeGrafter"/>
</dbReference>
<dbReference type="InterPro" id="IPR001525">
    <property type="entry name" value="C5_MeTfrase"/>
</dbReference>
<evidence type="ECO:0000313" key="5">
    <source>
        <dbReference type="EMBL" id="KAK8779555.1"/>
    </source>
</evidence>
<dbReference type="PANTHER" id="PTHR10629">
    <property type="entry name" value="CYTOSINE-SPECIFIC METHYLTRANSFERASE"/>
    <property type="match status" value="1"/>
</dbReference>
<dbReference type="GO" id="GO:0003677">
    <property type="term" value="F:DNA binding"/>
    <property type="evidence" value="ECO:0007669"/>
    <property type="project" value="TreeGrafter"/>
</dbReference>
<protein>
    <recommendedName>
        <fullName evidence="1">DNA (cytosine-5-)-methyltransferase</fullName>
        <ecNumber evidence="1">2.1.1.37</ecNumber>
    </recommendedName>
</protein>
<sequence length="70" mass="8127">MLKNSLMCTYLSCCDYYRPQLFLLENVQGFLYCLEGKILPLTMKCLLRMGYQCTFARLQAGNYGVPQSRL</sequence>
<dbReference type="AlphaFoldDB" id="A0AAQ4EY67"/>
<dbReference type="Gene3D" id="3.40.50.150">
    <property type="entry name" value="Vaccinia Virus protein VP39"/>
    <property type="match status" value="1"/>
</dbReference>
<dbReference type="InterPro" id="IPR050390">
    <property type="entry name" value="C5-Methyltransferase"/>
</dbReference>
<feature type="non-terminal residue" evidence="5">
    <location>
        <position position="70"/>
    </location>
</feature>
<gene>
    <name evidence="5" type="ORF">V5799_019104</name>
</gene>
<dbReference type="GO" id="GO:0032259">
    <property type="term" value="P:methylation"/>
    <property type="evidence" value="ECO:0007669"/>
    <property type="project" value="UniProtKB-KW"/>
</dbReference>
<dbReference type="Proteomes" id="UP001321473">
    <property type="component" value="Unassembled WGS sequence"/>
</dbReference>
<dbReference type="Pfam" id="PF00145">
    <property type="entry name" value="DNA_methylase"/>
    <property type="match status" value="1"/>
</dbReference>
<comment type="caution">
    <text evidence="5">The sequence shown here is derived from an EMBL/GenBank/DDBJ whole genome shotgun (WGS) entry which is preliminary data.</text>
</comment>
<dbReference type="PANTHER" id="PTHR10629:SF52">
    <property type="entry name" value="DNA (CYTOSINE-5)-METHYLTRANSFERASE 1"/>
    <property type="match status" value="1"/>
</dbReference>
<evidence type="ECO:0000256" key="1">
    <source>
        <dbReference type="ARBA" id="ARBA00011975"/>
    </source>
</evidence>
<accession>A0AAQ4EY67</accession>
<dbReference type="InterPro" id="IPR029063">
    <property type="entry name" value="SAM-dependent_MTases_sf"/>
</dbReference>
<keyword evidence="2" id="KW-0489">Methyltransferase</keyword>
<dbReference type="GO" id="GO:0003886">
    <property type="term" value="F:DNA (cytosine-5-)-methyltransferase activity"/>
    <property type="evidence" value="ECO:0007669"/>
    <property type="project" value="UniProtKB-EC"/>
</dbReference>
<evidence type="ECO:0000313" key="6">
    <source>
        <dbReference type="Proteomes" id="UP001321473"/>
    </source>
</evidence>
<dbReference type="GO" id="GO:0044027">
    <property type="term" value="P:negative regulation of gene expression via chromosomal CpG island methylation"/>
    <property type="evidence" value="ECO:0007669"/>
    <property type="project" value="TreeGrafter"/>
</dbReference>
<evidence type="ECO:0000256" key="4">
    <source>
        <dbReference type="ARBA" id="ARBA00022691"/>
    </source>
</evidence>
<evidence type="ECO:0000256" key="3">
    <source>
        <dbReference type="ARBA" id="ARBA00022679"/>
    </source>
</evidence>